<proteinExistence type="predicted"/>
<comment type="caution">
    <text evidence="3">The sequence shown here is derived from an EMBL/GenBank/DDBJ whole genome shotgun (WGS) entry which is preliminary data.</text>
</comment>
<evidence type="ECO:0000313" key="4">
    <source>
        <dbReference type="Proteomes" id="UP000807159"/>
    </source>
</evidence>
<feature type="signal peptide" evidence="1">
    <location>
        <begin position="1"/>
        <end position="26"/>
    </location>
</feature>
<feature type="domain" description="Nucleoside phosphorylase" evidence="2">
    <location>
        <begin position="48"/>
        <end position="317"/>
    </location>
</feature>
<evidence type="ECO:0000313" key="3">
    <source>
        <dbReference type="EMBL" id="KAH8501846.1"/>
    </source>
</evidence>
<sequence>MAAKLVTLPYFASVVLTCLLVVSVSAIPSKKINSLKLIKQVNSKGPYIGLLTVFPPEENAFLGTADFKPNPEHPFVDLSGRRYRVGTIYGKKVIYVRCGIGMVNAAAVTQQMLDLFDVAGIVHFGISGNINNSMSIGDVSIPKQFANTGLWNWLNPKGTVDPDDVAQLEVGKYNVPKGDGVNLLGKLSYSTEQLFSVSREPNDATTLFWAGVSQHWLKLASSLELVPSTKAQASCWAQGLNRRHFVDNAAYRDFLYKAFGVSSADMESSATCLSNGIPVIVIRGMSDLAGGQSGENAMDTYGSLAALNTAKAVLKFISKLPGYNSR</sequence>
<name>A0A8T2Y9U5_POPDE</name>
<dbReference type="Gene3D" id="3.40.50.1580">
    <property type="entry name" value="Nucleoside phosphorylase domain"/>
    <property type="match status" value="1"/>
</dbReference>
<dbReference type="InterPro" id="IPR035994">
    <property type="entry name" value="Nucleoside_phosphorylase_sf"/>
</dbReference>
<dbReference type="SUPFAM" id="SSF53167">
    <property type="entry name" value="Purine and uridine phosphorylases"/>
    <property type="match status" value="1"/>
</dbReference>
<evidence type="ECO:0000256" key="1">
    <source>
        <dbReference type="SAM" id="SignalP"/>
    </source>
</evidence>
<feature type="chain" id="PRO_5035877491" description="Nucleoside phosphorylase domain-containing protein" evidence="1">
    <location>
        <begin position="27"/>
        <end position="326"/>
    </location>
</feature>
<dbReference type="PANTHER" id="PTHR21234:SF30">
    <property type="entry name" value="PHOSPHORYLASE SUPERFAMILY PROTEIN"/>
    <property type="match status" value="1"/>
</dbReference>
<protein>
    <recommendedName>
        <fullName evidence="2">Nucleoside phosphorylase domain-containing protein</fullName>
    </recommendedName>
</protein>
<dbReference type="GO" id="GO:0003824">
    <property type="term" value="F:catalytic activity"/>
    <property type="evidence" value="ECO:0007669"/>
    <property type="project" value="InterPro"/>
</dbReference>
<organism evidence="3 4">
    <name type="scientific">Populus deltoides</name>
    <name type="common">Eastern poplar</name>
    <name type="synonym">Eastern cottonwood</name>
    <dbReference type="NCBI Taxonomy" id="3696"/>
    <lineage>
        <taxon>Eukaryota</taxon>
        <taxon>Viridiplantae</taxon>
        <taxon>Streptophyta</taxon>
        <taxon>Embryophyta</taxon>
        <taxon>Tracheophyta</taxon>
        <taxon>Spermatophyta</taxon>
        <taxon>Magnoliopsida</taxon>
        <taxon>eudicotyledons</taxon>
        <taxon>Gunneridae</taxon>
        <taxon>Pentapetalae</taxon>
        <taxon>rosids</taxon>
        <taxon>fabids</taxon>
        <taxon>Malpighiales</taxon>
        <taxon>Salicaceae</taxon>
        <taxon>Saliceae</taxon>
        <taxon>Populus</taxon>
    </lineage>
</organism>
<gene>
    <name evidence="3" type="ORF">H0E87_016571</name>
</gene>
<dbReference type="EMBL" id="JACEGQ020000008">
    <property type="protein sequence ID" value="KAH8501846.1"/>
    <property type="molecule type" value="Genomic_DNA"/>
</dbReference>
<dbReference type="AlphaFoldDB" id="A0A8T2Y9U5"/>
<reference evidence="3" key="1">
    <citation type="journal article" date="2021" name="J. Hered.">
        <title>Genome Assembly of Salicaceae Populus deltoides (Eastern Cottonwood) I-69 Based on Nanopore Sequencing and Hi-C Technologies.</title>
        <authorList>
            <person name="Bai S."/>
            <person name="Wu H."/>
            <person name="Zhang J."/>
            <person name="Pan Z."/>
            <person name="Zhao W."/>
            <person name="Li Z."/>
            <person name="Tong C."/>
        </authorList>
    </citation>
    <scope>NUCLEOTIDE SEQUENCE</scope>
    <source>
        <tissue evidence="3">Leaf</tissue>
    </source>
</reference>
<dbReference type="InterPro" id="IPR000845">
    <property type="entry name" value="Nucleoside_phosphorylase_d"/>
</dbReference>
<dbReference type="Proteomes" id="UP000807159">
    <property type="component" value="Chromosome 8"/>
</dbReference>
<dbReference type="PANTHER" id="PTHR21234">
    <property type="entry name" value="PURINE NUCLEOSIDE PHOSPHORYLASE"/>
    <property type="match status" value="1"/>
</dbReference>
<dbReference type="CDD" id="cd09008">
    <property type="entry name" value="MTAN"/>
    <property type="match status" value="1"/>
</dbReference>
<keyword evidence="4" id="KW-1185">Reference proteome</keyword>
<evidence type="ECO:0000259" key="2">
    <source>
        <dbReference type="Pfam" id="PF01048"/>
    </source>
</evidence>
<dbReference type="Pfam" id="PF01048">
    <property type="entry name" value="PNP_UDP_1"/>
    <property type="match status" value="1"/>
</dbReference>
<accession>A0A8T2Y9U5</accession>
<dbReference type="GO" id="GO:0009116">
    <property type="term" value="P:nucleoside metabolic process"/>
    <property type="evidence" value="ECO:0007669"/>
    <property type="project" value="InterPro"/>
</dbReference>
<keyword evidence="1" id="KW-0732">Signal</keyword>